<dbReference type="AlphaFoldDB" id="A0A1W1IDH2"/>
<sequence>MFESIRLVNFKSFTDVTFDFAQKNNNRPKNLVSIYGENGSGKTNIVDSFKILKFSTLTTMFADQYTEFQTSLGSDEKENVNKELLNNIKDMMVAINYRDIKAVLKNSPRINANDNTKLVYNFILNGISGTYSLEYDNKCNLISESLYYLLNHRRGTLFNITREEKNVKSNLSNITFKLNSQHTELKELINKLWGKHTFLSIFKQYQENINEEYVNKNVSHHFIDILNEIDKVMIWTDEIKGPFSKKDFMLMNLDSGTIKQDQIGQLLNYEEVIYSYFSALYSDIKDVSYHTKERKDSLDYQLFIHKNIGGELTEIPFYLESNGTKNLLELLQAFFWVVKGNIVIVDEIDAGIHDVLMTSIIKNIRENISGQLIFTTHDTILLRDLPASSAYFINQDSMGNKIILSGNDYEKKVFSNNNMQKMYLDGLFNAIPDPLDIDFHDIFESLNPSEV</sequence>
<accession>A0A1W1IDH2</accession>
<dbReference type="InterPro" id="IPR027417">
    <property type="entry name" value="P-loop_NTPase"/>
</dbReference>
<dbReference type="PANTHER" id="PTHR40396">
    <property type="entry name" value="ATPASE-LIKE PROTEIN"/>
    <property type="match status" value="1"/>
</dbReference>
<dbReference type="EMBL" id="FWEY01000002">
    <property type="protein sequence ID" value="SLM50951.1"/>
    <property type="molecule type" value="Genomic_DNA"/>
</dbReference>
<protein>
    <submittedName>
        <fullName evidence="2">Atpase aaa-type core</fullName>
    </submittedName>
</protein>
<organism evidence="2 3">
    <name type="scientific">Trichococcus pasteurii</name>
    <dbReference type="NCBI Taxonomy" id="43064"/>
    <lineage>
        <taxon>Bacteria</taxon>
        <taxon>Bacillati</taxon>
        <taxon>Bacillota</taxon>
        <taxon>Bacilli</taxon>
        <taxon>Lactobacillales</taxon>
        <taxon>Carnobacteriaceae</taxon>
        <taxon>Trichococcus</taxon>
    </lineage>
</organism>
<keyword evidence="3" id="KW-1185">Reference proteome</keyword>
<dbReference type="InterPro" id="IPR003959">
    <property type="entry name" value="ATPase_AAA_core"/>
</dbReference>
<dbReference type="Gene3D" id="3.40.50.300">
    <property type="entry name" value="P-loop containing nucleotide triphosphate hydrolases"/>
    <property type="match status" value="1"/>
</dbReference>
<dbReference type="GO" id="GO:0016887">
    <property type="term" value="F:ATP hydrolysis activity"/>
    <property type="evidence" value="ECO:0007669"/>
    <property type="project" value="InterPro"/>
</dbReference>
<dbReference type="RefSeq" id="WP_086941845.1">
    <property type="nucleotide sequence ID" value="NZ_FONM01000034.1"/>
</dbReference>
<proteinExistence type="predicted"/>
<reference evidence="3" key="1">
    <citation type="submission" date="2016-04" db="EMBL/GenBank/DDBJ databases">
        <authorList>
            <person name="Strepis N."/>
        </authorList>
    </citation>
    <scope>NUCLEOTIDE SEQUENCE [LARGE SCALE GENOMIC DNA]</scope>
</reference>
<feature type="domain" description="ATPase AAA-type core" evidence="1">
    <location>
        <begin position="32"/>
        <end position="382"/>
    </location>
</feature>
<dbReference type="STRING" id="43064.SAMN04488086_1346"/>
<dbReference type="GO" id="GO:0005524">
    <property type="term" value="F:ATP binding"/>
    <property type="evidence" value="ECO:0007669"/>
    <property type="project" value="InterPro"/>
</dbReference>
<dbReference type="OrthoDB" id="9809324at2"/>
<dbReference type="Proteomes" id="UP000195985">
    <property type="component" value="Unassembled WGS sequence"/>
</dbReference>
<name>A0A1W1IDH2_9LACT</name>
<evidence type="ECO:0000313" key="2">
    <source>
        <dbReference type="EMBL" id="SLM50951.1"/>
    </source>
</evidence>
<dbReference type="PANTHER" id="PTHR40396:SF1">
    <property type="entry name" value="ATPASE AAA-TYPE CORE DOMAIN-CONTAINING PROTEIN"/>
    <property type="match status" value="1"/>
</dbReference>
<gene>
    <name evidence="2" type="ORF">TPAS_624</name>
</gene>
<evidence type="ECO:0000313" key="3">
    <source>
        <dbReference type="Proteomes" id="UP000195985"/>
    </source>
</evidence>
<evidence type="ECO:0000259" key="1">
    <source>
        <dbReference type="Pfam" id="PF13304"/>
    </source>
</evidence>
<dbReference type="SUPFAM" id="SSF52540">
    <property type="entry name" value="P-loop containing nucleoside triphosphate hydrolases"/>
    <property type="match status" value="1"/>
</dbReference>
<dbReference type="Pfam" id="PF13304">
    <property type="entry name" value="AAA_21"/>
    <property type="match status" value="1"/>
</dbReference>